<name>A0A4Y7T7B6_COPMI</name>
<dbReference type="PANTHER" id="PTHR32226:SF2">
    <property type="entry name" value="TELO2-INTERACTING PROTEIN 2"/>
    <property type="match status" value="1"/>
</dbReference>
<dbReference type="AlphaFoldDB" id="A0A4Y7T7B6"/>
<dbReference type="EMBL" id="QPFP01000027">
    <property type="protein sequence ID" value="TEB29492.1"/>
    <property type="molecule type" value="Genomic_DNA"/>
</dbReference>
<evidence type="ECO:0000256" key="2">
    <source>
        <dbReference type="SAM" id="Coils"/>
    </source>
</evidence>
<feature type="coiled-coil region" evidence="2">
    <location>
        <begin position="52"/>
        <end position="106"/>
    </location>
</feature>
<gene>
    <name evidence="4" type="ORF">FA13DRAFT_1793168</name>
</gene>
<dbReference type="STRING" id="71717.A0A4Y7T7B6"/>
<evidence type="ECO:0000256" key="1">
    <source>
        <dbReference type="ARBA" id="ARBA00034736"/>
    </source>
</evidence>
<dbReference type="OrthoDB" id="6417021at2759"/>
<evidence type="ECO:0000313" key="5">
    <source>
        <dbReference type="Proteomes" id="UP000298030"/>
    </source>
</evidence>
<organism evidence="4 5">
    <name type="scientific">Coprinellus micaceus</name>
    <name type="common">Glistening ink-cap mushroom</name>
    <name type="synonym">Coprinus micaceus</name>
    <dbReference type="NCBI Taxonomy" id="71717"/>
    <lineage>
        <taxon>Eukaryota</taxon>
        <taxon>Fungi</taxon>
        <taxon>Dikarya</taxon>
        <taxon>Basidiomycota</taxon>
        <taxon>Agaricomycotina</taxon>
        <taxon>Agaricomycetes</taxon>
        <taxon>Agaricomycetidae</taxon>
        <taxon>Agaricales</taxon>
        <taxon>Agaricineae</taxon>
        <taxon>Psathyrellaceae</taxon>
        <taxon>Coprinellus</taxon>
    </lineage>
</organism>
<protein>
    <submittedName>
        <fullName evidence="4">Uncharacterized protein</fullName>
    </submittedName>
</protein>
<evidence type="ECO:0000256" key="3">
    <source>
        <dbReference type="SAM" id="MobiDB-lite"/>
    </source>
</evidence>
<proteinExistence type="inferred from homology"/>
<dbReference type="InterPro" id="IPR016024">
    <property type="entry name" value="ARM-type_fold"/>
</dbReference>
<accession>A0A4Y7T7B6</accession>
<dbReference type="GO" id="GO:0005829">
    <property type="term" value="C:cytosol"/>
    <property type="evidence" value="ECO:0007669"/>
    <property type="project" value="TreeGrafter"/>
</dbReference>
<keyword evidence="5" id="KW-1185">Reference proteome</keyword>
<comment type="similarity">
    <text evidence="1">Belongs to the TTI2 family.</text>
</comment>
<comment type="caution">
    <text evidence="4">The sequence shown here is derived from an EMBL/GenBank/DDBJ whole genome shotgun (WGS) entry which is preliminary data.</text>
</comment>
<dbReference type="InterPro" id="IPR018870">
    <property type="entry name" value="Tti2"/>
</dbReference>
<sequence length="527" mass="58177">MAPNTLNQDSLSHLLESLAIPLGFKEYDDALPDERAVLDDWARRSTASLEQLKRVLEAVDSKESLLQDMERVVVVVSPFAYDPSTLNEEKEERPVYEEERNVLKGESPWITPGSKSLAKEQKAALVKQVLERTVKSIFRASNPHPHIDPVTGRSLPPSRIARPPQQGGLSSLTQDFFDGGGQRWKENVGLGAVIYWCIDSISPDVYHDAWHLAVPPLMTLLDDYQARYKLWGLLIAGRMLRSAPPSLLHKTGIDGLLKTSLRKILAHQDIPLSPTILRLSLSQSVRLFTLTTPEGSKGRFDALSDLLGQGIVNDIWTYTFDKPELVRATLNALPALIRSLGVGCTRFLQGLVPQLIRPLVNHPANQAQLPLDLLHLQMQIASLTVLIPLIQVCAPRMHDWRFTILDAVVRCWTTMIADRSNNPSSLSSPWVLSPPEVDSDDEEGGTDQPIINAKAILPVDPQSILPSNPSSLADNSSSLSKFLQAATYALAQACPSLTTAEYPLLLNKEPTVLKGLFPRPRSLELGA</sequence>
<reference evidence="4 5" key="1">
    <citation type="journal article" date="2019" name="Nat. Ecol. Evol.">
        <title>Megaphylogeny resolves global patterns of mushroom evolution.</title>
        <authorList>
            <person name="Varga T."/>
            <person name="Krizsan K."/>
            <person name="Foldi C."/>
            <person name="Dima B."/>
            <person name="Sanchez-Garcia M."/>
            <person name="Sanchez-Ramirez S."/>
            <person name="Szollosi G.J."/>
            <person name="Szarkandi J.G."/>
            <person name="Papp V."/>
            <person name="Albert L."/>
            <person name="Andreopoulos W."/>
            <person name="Angelini C."/>
            <person name="Antonin V."/>
            <person name="Barry K.W."/>
            <person name="Bougher N.L."/>
            <person name="Buchanan P."/>
            <person name="Buyck B."/>
            <person name="Bense V."/>
            <person name="Catcheside P."/>
            <person name="Chovatia M."/>
            <person name="Cooper J."/>
            <person name="Damon W."/>
            <person name="Desjardin D."/>
            <person name="Finy P."/>
            <person name="Geml J."/>
            <person name="Haridas S."/>
            <person name="Hughes K."/>
            <person name="Justo A."/>
            <person name="Karasinski D."/>
            <person name="Kautmanova I."/>
            <person name="Kiss B."/>
            <person name="Kocsube S."/>
            <person name="Kotiranta H."/>
            <person name="LaButti K.M."/>
            <person name="Lechner B.E."/>
            <person name="Liimatainen K."/>
            <person name="Lipzen A."/>
            <person name="Lukacs Z."/>
            <person name="Mihaltcheva S."/>
            <person name="Morgado L.N."/>
            <person name="Niskanen T."/>
            <person name="Noordeloos M.E."/>
            <person name="Ohm R.A."/>
            <person name="Ortiz-Santana B."/>
            <person name="Ovrebo C."/>
            <person name="Racz N."/>
            <person name="Riley R."/>
            <person name="Savchenko A."/>
            <person name="Shiryaev A."/>
            <person name="Soop K."/>
            <person name="Spirin V."/>
            <person name="Szebenyi C."/>
            <person name="Tomsovsky M."/>
            <person name="Tulloss R.E."/>
            <person name="Uehling J."/>
            <person name="Grigoriev I.V."/>
            <person name="Vagvolgyi C."/>
            <person name="Papp T."/>
            <person name="Martin F.M."/>
            <person name="Miettinen O."/>
            <person name="Hibbett D.S."/>
            <person name="Nagy L.G."/>
        </authorList>
    </citation>
    <scope>NUCLEOTIDE SEQUENCE [LARGE SCALE GENOMIC DNA]</scope>
    <source>
        <strain evidence="4 5">FP101781</strain>
    </source>
</reference>
<dbReference type="Proteomes" id="UP000298030">
    <property type="component" value="Unassembled WGS sequence"/>
</dbReference>
<dbReference type="Pfam" id="PF10521">
    <property type="entry name" value="Tti2"/>
    <property type="match status" value="1"/>
</dbReference>
<dbReference type="GO" id="GO:0110078">
    <property type="term" value="C:TTT Hsp90 cochaperone complex"/>
    <property type="evidence" value="ECO:0007669"/>
    <property type="project" value="InterPro"/>
</dbReference>
<feature type="region of interest" description="Disordered" evidence="3">
    <location>
        <begin position="421"/>
        <end position="447"/>
    </location>
</feature>
<dbReference type="GO" id="GO:0005634">
    <property type="term" value="C:nucleus"/>
    <property type="evidence" value="ECO:0007669"/>
    <property type="project" value="TreeGrafter"/>
</dbReference>
<feature type="compositionally biased region" description="Low complexity" evidence="3">
    <location>
        <begin position="421"/>
        <end position="435"/>
    </location>
</feature>
<keyword evidence="2" id="KW-0175">Coiled coil</keyword>
<dbReference type="SUPFAM" id="SSF48371">
    <property type="entry name" value="ARM repeat"/>
    <property type="match status" value="1"/>
</dbReference>
<dbReference type="PANTHER" id="PTHR32226">
    <property type="entry name" value="TELO2-INTERACTING PROTEIN 2"/>
    <property type="match status" value="1"/>
</dbReference>
<evidence type="ECO:0000313" key="4">
    <source>
        <dbReference type="EMBL" id="TEB29492.1"/>
    </source>
</evidence>